<name>A0A0F7L281_9VIRU</name>
<reference evidence="1" key="1">
    <citation type="journal article" date="2015" name="Front. Microbiol.">
        <title>Combining genomic sequencing methods to explore viral diversity and reveal potential virus-host interactions.</title>
        <authorList>
            <person name="Chow C.E."/>
            <person name="Winget D.M."/>
            <person name="White R.A.III."/>
            <person name="Hallam S.J."/>
            <person name="Suttle C.A."/>
        </authorList>
    </citation>
    <scope>NUCLEOTIDE SEQUENCE</scope>
    <source>
        <strain evidence="1">Anoxic3_1</strain>
    </source>
</reference>
<evidence type="ECO:0000313" key="1">
    <source>
        <dbReference type="EMBL" id="AKH45945.1"/>
    </source>
</evidence>
<sequence>MNAVPGASPQNVVSAKAGRIHQHDPQQPLRLALALGIGAVNQRTAVVLAADVSQPHLLRLALPEHQIAVVYTLALKLRHVVQHGLKCDLWDCDWPSSFQNKGIAAIDEGVPVANQPPFIVKGNGVAHEEP</sequence>
<proteinExistence type="predicted"/>
<protein>
    <submittedName>
        <fullName evidence="1">Uncharacterized protein</fullName>
    </submittedName>
</protein>
<reference evidence="1" key="2">
    <citation type="submission" date="2015-03" db="EMBL/GenBank/DDBJ databases">
        <authorList>
            <person name="Chow C.-E.T."/>
            <person name="Winget D.M."/>
            <person name="White R.A.III."/>
            <person name="Hallam S.J."/>
            <person name="Suttle C.A."/>
        </authorList>
    </citation>
    <scope>NUCLEOTIDE SEQUENCE</scope>
    <source>
        <strain evidence="1">Anoxic3_1</strain>
    </source>
</reference>
<accession>A0A0F7L281</accession>
<organism evidence="1">
    <name type="scientific">uncultured marine virus</name>
    <dbReference type="NCBI Taxonomy" id="186617"/>
    <lineage>
        <taxon>Viruses</taxon>
        <taxon>environmental samples</taxon>
    </lineage>
</organism>
<dbReference type="EMBL" id="KR029577">
    <property type="protein sequence ID" value="AKH45945.1"/>
    <property type="molecule type" value="Genomic_DNA"/>
</dbReference>